<evidence type="ECO:0000256" key="1">
    <source>
        <dbReference type="ARBA" id="ARBA00004906"/>
    </source>
</evidence>
<reference evidence="4 5" key="1">
    <citation type="journal article" date="2021" name="Nat. Plants">
        <title>The Taxus genome provides insights into paclitaxel biosynthesis.</title>
        <authorList>
            <person name="Xiong X."/>
            <person name="Gou J."/>
            <person name="Liao Q."/>
            <person name="Li Y."/>
            <person name="Zhou Q."/>
            <person name="Bi G."/>
            <person name="Li C."/>
            <person name="Du R."/>
            <person name="Wang X."/>
            <person name="Sun T."/>
            <person name="Guo L."/>
            <person name="Liang H."/>
            <person name="Lu P."/>
            <person name="Wu Y."/>
            <person name="Zhang Z."/>
            <person name="Ro D.K."/>
            <person name="Shang Y."/>
            <person name="Huang S."/>
            <person name="Yan J."/>
        </authorList>
    </citation>
    <scope>NUCLEOTIDE SEQUENCE [LARGE SCALE GENOMIC DNA]</scope>
    <source>
        <strain evidence="4">Ta-2019</strain>
    </source>
</reference>
<feature type="non-terminal residue" evidence="4">
    <location>
        <position position="1"/>
    </location>
</feature>
<dbReference type="Pfam" id="PF03000">
    <property type="entry name" value="NPH3"/>
    <property type="match status" value="1"/>
</dbReference>
<gene>
    <name evidence="4" type="ORF">KI387_007610</name>
</gene>
<sequence>SVVSEISSDIVIELMDTQFLLHKFPLLSKCGRLQKLAAEARQSKKDKLELFDFPGSLEAFEVCAKFCYGITITLSALNIVAARSAAEYLEMNEDIEKRESDFQTRARCIDAIACKALVSPSKVDWSYTNTRSFQGKEEGTSQNATSPMGNGIHSWRCHPVPKDWWVEDVAELEIDLYWRVMVAIKSAGMISHEVIGEALRIYAFRWLPGISKEITHNHSLDYADIAAKHGHLLETIVSLLPAEKGSTSCSFLLKLLRAATILGSSPSLKMELARRVGLQLEEASLNDLLIPSLSYANETLYDVDLVQTILDHFMMQNQSLPTSPACTTHAYEKRRTRSTENIDFVESRTSTAATHSAKLKVAKLVDAYLIEISRDANLPISKFVALSEAIPDFARPVHDDLYKAIDIYLQEHPGFTKSERKRICRLLDCKKLSTEACMHAAQNDRLPLRVVVQVLYFEQVRAAIAGGGGVGVNELASNLKALISAEE</sequence>
<evidence type="ECO:0000259" key="3">
    <source>
        <dbReference type="PROSITE" id="PS51649"/>
    </source>
</evidence>
<evidence type="ECO:0000256" key="2">
    <source>
        <dbReference type="ARBA" id="ARBA00022786"/>
    </source>
</evidence>
<name>A0AA38GQ64_TAXCH</name>
<proteinExistence type="predicted"/>
<dbReference type="Gene3D" id="3.30.710.10">
    <property type="entry name" value="Potassium Channel Kv1.1, Chain A"/>
    <property type="match status" value="1"/>
</dbReference>
<feature type="domain" description="NPH3" evidence="3">
    <location>
        <begin position="163"/>
        <end position="461"/>
    </location>
</feature>
<feature type="non-terminal residue" evidence="4">
    <location>
        <position position="487"/>
    </location>
</feature>
<protein>
    <recommendedName>
        <fullName evidence="3">NPH3 domain-containing protein</fullName>
    </recommendedName>
</protein>
<dbReference type="Proteomes" id="UP000824469">
    <property type="component" value="Unassembled WGS sequence"/>
</dbReference>
<dbReference type="InterPro" id="IPR011333">
    <property type="entry name" value="SKP1/BTB/POZ_sf"/>
</dbReference>
<dbReference type="PANTHER" id="PTHR32370">
    <property type="entry name" value="OS12G0117600 PROTEIN"/>
    <property type="match status" value="1"/>
</dbReference>
<accession>A0AA38GQ64</accession>
<keyword evidence="2" id="KW-0833">Ubl conjugation pathway</keyword>
<dbReference type="InterPro" id="IPR043454">
    <property type="entry name" value="NPH3/RPT2-like"/>
</dbReference>
<dbReference type="AlphaFoldDB" id="A0AA38GQ64"/>
<keyword evidence="5" id="KW-1185">Reference proteome</keyword>
<dbReference type="EMBL" id="JAHRHJ020000002">
    <property type="protein sequence ID" value="KAH9327432.1"/>
    <property type="molecule type" value="Genomic_DNA"/>
</dbReference>
<comment type="caution">
    <text evidence="4">The sequence shown here is derived from an EMBL/GenBank/DDBJ whole genome shotgun (WGS) entry which is preliminary data.</text>
</comment>
<dbReference type="InterPro" id="IPR027356">
    <property type="entry name" value="NPH3_dom"/>
</dbReference>
<comment type="pathway">
    <text evidence="1">Protein modification; protein ubiquitination.</text>
</comment>
<dbReference type="PROSITE" id="PS51649">
    <property type="entry name" value="NPH3"/>
    <property type="match status" value="1"/>
</dbReference>
<organism evidence="4 5">
    <name type="scientific">Taxus chinensis</name>
    <name type="common">Chinese yew</name>
    <name type="synonym">Taxus wallichiana var. chinensis</name>
    <dbReference type="NCBI Taxonomy" id="29808"/>
    <lineage>
        <taxon>Eukaryota</taxon>
        <taxon>Viridiplantae</taxon>
        <taxon>Streptophyta</taxon>
        <taxon>Embryophyta</taxon>
        <taxon>Tracheophyta</taxon>
        <taxon>Spermatophyta</taxon>
        <taxon>Pinopsida</taxon>
        <taxon>Pinidae</taxon>
        <taxon>Conifers II</taxon>
        <taxon>Cupressales</taxon>
        <taxon>Taxaceae</taxon>
        <taxon>Taxus</taxon>
    </lineage>
</organism>
<dbReference type="OMA" id="DERFMNQ"/>
<evidence type="ECO:0000313" key="4">
    <source>
        <dbReference type="EMBL" id="KAH9327432.1"/>
    </source>
</evidence>
<dbReference type="SUPFAM" id="SSF54695">
    <property type="entry name" value="POZ domain"/>
    <property type="match status" value="1"/>
</dbReference>
<evidence type="ECO:0000313" key="5">
    <source>
        <dbReference type="Proteomes" id="UP000824469"/>
    </source>
</evidence>